<dbReference type="InterPro" id="IPR011625">
    <property type="entry name" value="A2M_N_BRD"/>
</dbReference>
<evidence type="ECO:0000259" key="4">
    <source>
        <dbReference type="SMART" id="SM01359"/>
    </source>
</evidence>
<dbReference type="InterPro" id="IPR041246">
    <property type="entry name" value="Bact_MG10"/>
</dbReference>
<accession>A0ABV8QV66</accession>
<name>A0ABV8QV66_9BACT</name>
<reference evidence="7" key="1">
    <citation type="journal article" date="2019" name="Int. J. Syst. Evol. Microbiol.">
        <title>The Global Catalogue of Microorganisms (GCM) 10K type strain sequencing project: providing services to taxonomists for standard genome sequencing and annotation.</title>
        <authorList>
            <consortium name="The Broad Institute Genomics Platform"/>
            <consortium name="The Broad Institute Genome Sequencing Center for Infectious Disease"/>
            <person name="Wu L."/>
            <person name="Ma J."/>
        </authorList>
    </citation>
    <scope>NUCLEOTIDE SEQUENCE [LARGE SCALE GENOMIC DNA]</scope>
    <source>
        <strain evidence="7">CECT 8289</strain>
    </source>
</reference>
<dbReference type="Pfam" id="PF17972">
    <property type="entry name" value="bMG5"/>
    <property type="match status" value="1"/>
</dbReference>
<dbReference type="Pfam" id="PF07678">
    <property type="entry name" value="TED_complement"/>
    <property type="match status" value="1"/>
</dbReference>
<dbReference type="SMART" id="SM01360">
    <property type="entry name" value="A2M"/>
    <property type="match status" value="1"/>
</dbReference>
<feature type="domain" description="Alpha-2-macroglobulin" evidence="5">
    <location>
        <begin position="1205"/>
        <end position="1294"/>
    </location>
</feature>
<gene>
    <name evidence="6" type="ORF">ACFOWM_11605</name>
</gene>
<dbReference type="Pfam" id="PF11974">
    <property type="entry name" value="bMG3"/>
    <property type="match status" value="1"/>
</dbReference>
<feature type="transmembrane region" description="Helical" evidence="3">
    <location>
        <begin position="12"/>
        <end position="29"/>
    </location>
</feature>
<dbReference type="InterPro" id="IPR047565">
    <property type="entry name" value="Alpha-macroglob_thiol-ester_cl"/>
</dbReference>
<evidence type="ECO:0000256" key="3">
    <source>
        <dbReference type="SAM" id="Phobius"/>
    </source>
</evidence>
<dbReference type="Pfam" id="PF07703">
    <property type="entry name" value="A2M_BRD"/>
    <property type="match status" value="1"/>
</dbReference>
<comment type="similarity">
    <text evidence="1">Belongs to the protease inhibitor I39 (alpha-2-macroglobulin) family. Bacterial alpha-2-macroglobulin subfamily.</text>
</comment>
<dbReference type="Pfam" id="PF01835">
    <property type="entry name" value="MG2"/>
    <property type="match status" value="1"/>
</dbReference>
<dbReference type="Pfam" id="PF17973">
    <property type="entry name" value="bMG10"/>
    <property type="match status" value="1"/>
</dbReference>
<dbReference type="EMBL" id="JBHSCZ010000002">
    <property type="protein sequence ID" value="MFC4263530.1"/>
    <property type="molecule type" value="Genomic_DNA"/>
</dbReference>
<sequence>MYASSFKSNINIFTKLIVIFFGITIIAVSCKKSSNKWIDVDPAFAKYVEAYTTGVISKTSSIRVQLSTEAATTHTVGQPVDDNIFELSPSVKGKATWVDARTIEFKPEKNLVPDQLYKVNFKLGKTTKVPSKFNELQFNFQTIKPSFKVTNDGLRSDGTKNKMFLNGSIITADVEDGKLVEKLLSVKQNAKSYNIVWQHNNNSKIHQYSINNIERSANGATPLLLKWDGDALDVKLKGEQPLEVPAVGDFKVLNIVPVNETQQYASIQLSDPIAIGQDLLGLVNISNEPDVSYSINGSEIKLYSDKPLEGNYTVNVNTGIKNNFGDNLPSGFTGNIIFENTKPSVKILGKGNILPTSGKLVLPFDAINLNAVDISIIKIFENNVPQFLQQNDLGGKEDLRRVAKPIVQKTLRLDDDKTLDLHTKQRFSLDIDKFLKTEPGAIYSVTIGFRPSYSLYSKTAVDTTANNENNEDEEGYEDEYSYNNTSGVDDDDAFWDNYDNYYPNGYNWERRDDPTSKSYYNKDRWATRNILASNIGLTAKRGGDKNLIVAVSSILSTEPLNSVELLVLDYQQQVIGKGSSSSDGFATIDIKQKPYLLIAKKGAERGYLKLDDGNALPLSRFDVSGEAIKNGIKGFIFGERGVWRPGDSLFINSIIADQTGNLPNDIPVEFSLFTPQGQLYKKILQTNAKDGFNVFKTTTDATSPTGNWLVQVKVGGAIFEKRLKIETVMPNRLKINIDFGKDAVLGNGSLNEGSLNSNWLFGTPAKNLKAKVEASLYARKTVFTNFKDFTFDNPTSNYNTQTKVIFDATLDENGHANIKPDFQVDGNAPGMLTASLLTKVFEPGGSFSIDNITMQYSPYKTYVGIKLPTGEKPFNYLLTGKQHTVDIANVDSKGNALSGAQDVEVQFYKIQWRWWWDEGSDNLSNFTQDNYNKLISKNDISLKNGKGNWSFKTGNNEWGRYLILVKDKVSGHITGTTFYVDEPGWQSRSGNDDQSAASMLSFSSDKTNYNVGDNIKLTIPSAKGGRMLVSIESGSKVLKTFWQETTQGQTTVNIKAEANMAPNVYANVSLLQPHAQTINDLPIRMYGAIPLFVSDKNTVLTPQISMPETVRPATNVSVTVSEKTGKEMTYCIAVVDDGLLDLTRFKTPDPHAAFFAREALGVKSFDLFDQVIGAWGGDLERILTIGGDEEAGPVKQKTANRFKPVVKYFGPFTIGSGQKQTQTFMMPNYIGSVRTMVVAAHKGSYGFAEKTVTVKKPLMIVTTLPRVLAPSEIIKVPVTVFAMERNIKNVSVRLQPNNYFDIIGNNTQTLVFEKTGEQVTYFDVRVKNITGIGKINVLATSGTEKATDEIELNVNNPNPTISNVQAITLAPNQTWNATIQPIGIASAGSSVIEISSIPAMNLQKRLNYLITYPHGCIEQTTSSVFPQLVLNQLTDLSDVQKAMIDKNVKAGIAKIQQFQRFDGGFGYWQGANESDDWGTSYAGNFLIEAQNNGYVVGDQLLNQWKQFQTGKANTWVPSTSNFYGGDLAQAYRLYTLALAKAPALGAMNRLKEFKYLSNEAKWRLAAAYKLAGQDNTALDLISGLPTSGTIVKQAGFTYGSSERDEALILETLTLLNKRSQAASMVNIIGGKLASDNWYSTQTTAYSLLAIAKYCGKNASGSKIIVNAVVDGKTNSINIASYLKQMPVALKQTGNTVSMVNKGNNQLYVRIITQGQPLTGDTTTKASNSAGLSMSVSYISQNGTAIDVSKLSQGTDFIAKITVKNTGVSGTYTQMALSTIFPAGWEILNPRMMDGESAFKSSFSTYQDVRDDRVYTYFNIKQGETLTYYVQLNAAYAGRYYAAGANCSAMYNNNITANSMGKWVEVLVSN</sequence>
<dbReference type="Pfam" id="PF17962">
    <property type="entry name" value="bMG6"/>
    <property type="match status" value="1"/>
</dbReference>
<dbReference type="PANTHER" id="PTHR40094">
    <property type="entry name" value="ALPHA-2-MACROGLOBULIN HOMOLOG"/>
    <property type="match status" value="1"/>
</dbReference>
<dbReference type="SUPFAM" id="SSF48239">
    <property type="entry name" value="Terpenoid cyclases/Protein prenyltransferases"/>
    <property type="match status" value="1"/>
</dbReference>
<dbReference type="InterPro" id="IPR041462">
    <property type="entry name" value="Bact_A2M_MG6"/>
</dbReference>
<dbReference type="InterPro" id="IPR002890">
    <property type="entry name" value="MG2"/>
</dbReference>
<keyword evidence="7" id="KW-1185">Reference proteome</keyword>
<dbReference type="InterPro" id="IPR001599">
    <property type="entry name" value="Macroglobln_a2"/>
</dbReference>
<keyword evidence="3" id="KW-1133">Transmembrane helix</keyword>
<dbReference type="InterPro" id="IPR008930">
    <property type="entry name" value="Terpenoid_cyclase/PrenylTrfase"/>
</dbReference>
<evidence type="ECO:0000259" key="5">
    <source>
        <dbReference type="SMART" id="SM01360"/>
    </source>
</evidence>
<dbReference type="Gene3D" id="2.60.40.1930">
    <property type="match status" value="1"/>
</dbReference>
<keyword evidence="3" id="KW-0812">Transmembrane</keyword>
<dbReference type="Pfam" id="PF00207">
    <property type="entry name" value="A2M"/>
    <property type="match status" value="1"/>
</dbReference>
<feature type="domain" description="Alpha-2-macroglobulin bait region" evidence="4">
    <location>
        <begin position="1000"/>
        <end position="1142"/>
    </location>
</feature>
<dbReference type="RefSeq" id="WP_379710227.1">
    <property type="nucleotide sequence ID" value="NZ_JBHSCZ010000002.1"/>
</dbReference>
<comment type="caution">
    <text evidence="6">The sequence shown here is derived from an EMBL/GenBank/DDBJ whole genome shotgun (WGS) entry which is preliminary data.</text>
</comment>
<dbReference type="SMART" id="SM01359">
    <property type="entry name" value="A2M_N_2"/>
    <property type="match status" value="1"/>
</dbReference>
<dbReference type="PROSITE" id="PS51257">
    <property type="entry name" value="PROKAR_LIPOPROTEIN"/>
    <property type="match status" value="1"/>
</dbReference>
<dbReference type="InterPro" id="IPR041203">
    <property type="entry name" value="Bact_A2M_MG5"/>
</dbReference>
<dbReference type="InterPro" id="IPR021868">
    <property type="entry name" value="Alpha_2_Macroglob_MG3"/>
</dbReference>
<keyword evidence="3" id="KW-0472">Membrane</keyword>
<dbReference type="PANTHER" id="PTHR40094:SF1">
    <property type="entry name" value="UBIQUITIN DOMAIN-CONTAINING PROTEIN"/>
    <property type="match status" value="1"/>
</dbReference>
<proteinExistence type="inferred from homology"/>
<evidence type="ECO:0000256" key="2">
    <source>
        <dbReference type="ARBA" id="ARBA00022729"/>
    </source>
</evidence>
<dbReference type="Proteomes" id="UP001595907">
    <property type="component" value="Unassembled WGS sequence"/>
</dbReference>
<protein>
    <submittedName>
        <fullName evidence="6">Alpha-2-macroglobulin</fullName>
    </submittedName>
</protein>
<evidence type="ECO:0000313" key="7">
    <source>
        <dbReference type="Proteomes" id="UP001595907"/>
    </source>
</evidence>
<keyword evidence="2" id="KW-0732">Signal</keyword>
<dbReference type="CDD" id="cd02891">
    <property type="entry name" value="A2M_like"/>
    <property type="match status" value="1"/>
</dbReference>
<dbReference type="InterPro" id="IPR051802">
    <property type="entry name" value="YfhM-like"/>
</dbReference>
<evidence type="ECO:0000313" key="6">
    <source>
        <dbReference type="EMBL" id="MFC4263530.1"/>
    </source>
</evidence>
<dbReference type="InterPro" id="IPR011626">
    <property type="entry name" value="Alpha-macroglobulin_TED"/>
</dbReference>
<evidence type="ECO:0000256" key="1">
    <source>
        <dbReference type="ARBA" id="ARBA00010556"/>
    </source>
</evidence>
<dbReference type="Gene3D" id="1.50.10.20">
    <property type="match status" value="1"/>
</dbReference>
<organism evidence="6 7">
    <name type="scientific">Ferruginibacter yonginensis</name>
    <dbReference type="NCBI Taxonomy" id="1310416"/>
    <lineage>
        <taxon>Bacteria</taxon>
        <taxon>Pseudomonadati</taxon>
        <taxon>Bacteroidota</taxon>
        <taxon>Chitinophagia</taxon>
        <taxon>Chitinophagales</taxon>
        <taxon>Chitinophagaceae</taxon>
        <taxon>Ferruginibacter</taxon>
    </lineage>
</organism>
<dbReference type="SMART" id="SM01419">
    <property type="entry name" value="Thiol-ester_cl"/>
    <property type="match status" value="1"/>
</dbReference>